<evidence type="ECO:0000313" key="1">
    <source>
        <dbReference type="EMBL" id="KAL1243555.1"/>
    </source>
</evidence>
<accession>A0ABR3KTW9</accession>
<organism evidence="1 2">
    <name type="scientific">Trichinella spiralis</name>
    <name type="common">Trichina worm</name>
    <dbReference type="NCBI Taxonomy" id="6334"/>
    <lineage>
        <taxon>Eukaryota</taxon>
        <taxon>Metazoa</taxon>
        <taxon>Ecdysozoa</taxon>
        <taxon>Nematoda</taxon>
        <taxon>Enoplea</taxon>
        <taxon>Dorylaimia</taxon>
        <taxon>Trichinellida</taxon>
        <taxon>Trichinellidae</taxon>
        <taxon>Trichinella</taxon>
    </lineage>
</organism>
<comment type="caution">
    <text evidence="1">The sequence shown here is derived from an EMBL/GenBank/DDBJ whole genome shotgun (WGS) entry which is preliminary data.</text>
</comment>
<keyword evidence="2" id="KW-1185">Reference proteome</keyword>
<dbReference type="EMBL" id="JBEUSY010000169">
    <property type="protein sequence ID" value="KAL1243555.1"/>
    <property type="molecule type" value="Genomic_DNA"/>
</dbReference>
<gene>
    <name evidence="1" type="ORF">TSPI_00385</name>
</gene>
<proteinExistence type="predicted"/>
<protein>
    <submittedName>
        <fullName evidence="1">Protein DETOXIFICATION</fullName>
    </submittedName>
</protein>
<dbReference type="Proteomes" id="UP001558632">
    <property type="component" value="Unassembled WGS sequence"/>
</dbReference>
<sequence>MPQIEARSGCVDRSAPKLSFYVAHLNLGCGVICCGNARAFGFSLFCCLPSILFNIGKLLAFEVELPQLFKIKFTCLKFTLIAVLTAVGNAWSICSLTTNLTTCFMEEL</sequence>
<name>A0ABR3KTW9_TRISP</name>
<reference evidence="1 2" key="1">
    <citation type="submission" date="2024-07" db="EMBL/GenBank/DDBJ databases">
        <title>Enhanced genomic and transcriptomic resources for Trichinella pseudospiralis and T. spiralis underpin the discovery of pronounced molecular differences between stages and species.</title>
        <authorList>
            <person name="Pasi K.K."/>
            <person name="La Rosa G."/>
            <person name="Gomez-Morales M.A."/>
            <person name="Tosini F."/>
            <person name="Sumanam S."/>
            <person name="Young N.D."/>
            <person name="Chang B.C."/>
            <person name="Robin G.B."/>
        </authorList>
    </citation>
    <scope>NUCLEOTIDE SEQUENCE [LARGE SCALE GENOMIC DNA]</scope>
    <source>
        <strain evidence="1">ISS534</strain>
    </source>
</reference>
<evidence type="ECO:0000313" key="2">
    <source>
        <dbReference type="Proteomes" id="UP001558632"/>
    </source>
</evidence>